<dbReference type="GO" id="GO:0006006">
    <property type="term" value="P:glucose metabolic process"/>
    <property type="evidence" value="ECO:0007669"/>
    <property type="project" value="TreeGrafter"/>
</dbReference>
<dbReference type="EC" id="5.1.3.3" evidence="5"/>
<comment type="pathway">
    <text evidence="1 5">Carbohydrate metabolism; hexose metabolism.</text>
</comment>
<dbReference type="GO" id="GO:0033499">
    <property type="term" value="P:galactose catabolic process via UDP-galactose, Leloir pathway"/>
    <property type="evidence" value="ECO:0007669"/>
    <property type="project" value="TreeGrafter"/>
</dbReference>
<dbReference type="InterPro" id="IPR014718">
    <property type="entry name" value="GH-type_carb-bd"/>
</dbReference>
<evidence type="ECO:0000256" key="7">
    <source>
        <dbReference type="PIRSR" id="PIRSR005096-2"/>
    </source>
</evidence>
<dbReference type="InterPro" id="IPR047215">
    <property type="entry name" value="Galactose_mutarotase-like"/>
</dbReference>
<keyword evidence="3 5" id="KW-0413">Isomerase</keyword>
<dbReference type="GO" id="GO:0030246">
    <property type="term" value="F:carbohydrate binding"/>
    <property type="evidence" value="ECO:0007669"/>
    <property type="project" value="InterPro"/>
</dbReference>
<organism evidence="9 10">
    <name type="scientific">Candidatus Caccousia avicola</name>
    <dbReference type="NCBI Taxonomy" id="2840721"/>
    <lineage>
        <taxon>Bacteria</taxon>
        <taxon>Bacillati</taxon>
        <taxon>Bacillota</taxon>
        <taxon>Clostridia</taxon>
        <taxon>Eubacteriales</taxon>
        <taxon>Oscillospiraceae</taxon>
        <taxon>Oscillospiraceae incertae sedis</taxon>
        <taxon>Candidatus Caccousia</taxon>
    </lineage>
</organism>
<evidence type="ECO:0000256" key="1">
    <source>
        <dbReference type="ARBA" id="ARBA00005028"/>
    </source>
</evidence>
<feature type="binding site" evidence="7">
    <location>
        <position position="253"/>
    </location>
    <ligand>
        <name>beta-D-galactose</name>
        <dbReference type="ChEBI" id="CHEBI:27667"/>
    </ligand>
</feature>
<comment type="catalytic activity">
    <reaction evidence="5">
        <text>alpha-D-glucose = beta-D-glucose</text>
        <dbReference type="Rhea" id="RHEA:10264"/>
        <dbReference type="ChEBI" id="CHEBI:15903"/>
        <dbReference type="ChEBI" id="CHEBI:17925"/>
        <dbReference type="EC" id="5.1.3.3"/>
    </reaction>
</comment>
<dbReference type="SUPFAM" id="SSF74650">
    <property type="entry name" value="Galactose mutarotase-like"/>
    <property type="match status" value="1"/>
</dbReference>
<feature type="active site" description="Proton donor" evidence="6">
    <location>
        <position position="181"/>
    </location>
</feature>
<accession>A0A9D1AM00</accession>
<dbReference type="EMBL" id="DVGZ01000026">
    <property type="protein sequence ID" value="HIR46490.1"/>
    <property type="molecule type" value="Genomic_DNA"/>
</dbReference>
<sequence>MSITKSLFGTMPDGTPVDLYVLSGENGLSAEVIALGCRIVRLSAPDREGKCVNVVLGYDTLAEYVENRDYQGTAVGRYANRIGGASFSIDGKTYSLAKNDGENSLHGGPTGFAHRVWTVKESGDTPDGPSITFSYTSVDGEEGFPGTLTAEVTYTVTKDNALRIAYHAVTDATTPVNLTNHAFFNLTGDASRPILSHELQIHADKITAVREDLIPTGEYIAVAGTPYDFNTPKTIGRDMGADDAMLKKCGGYDHNFVINGEGLRKAAEVYEPESGRVMEVYTDLPGMQLYTANSLSGKGHGGVSFVNHGALCLETQFFPDSPNHPEFPFRFLKPGESFDSVTTYRFLTR</sequence>
<evidence type="ECO:0000256" key="3">
    <source>
        <dbReference type="ARBA" id="ARBA00023235"/>
    </source>
</evidence>
<dbReference type="Gene3D" id="2.70.98.10">
    <property type="match status" value="1"/>
</dbReference>
<reference evidence="9" key="2">
    <citation type="journal article" date="2021" name="PeerJ">
        <title>Extensive microbial diversity within the chicken gut microbiome revealed by metagenomics and culture.</title>
        <authorList>
            <person name="Gilroy R."/>
            <person name="Ravi A."/>
            <person name="Getino M."/>
            <person name="Pursley I."/>
            <person name="Horton D.L."/>
            <person name="Alikhan N.F."/>
            <person name="Baker D."/>
            <person name="Gharbi K."/>
            <person name="Hall N."/>
            <person name="Watson M."/>
            <person name="Adriaenssens E.M."/>
            <person name="Foster-Nyarko E."/>
            <person name="Jarju S."/>
            <person name="Secka A."/>
            <person name="Antonio M."/>
            <person name="Oren A."/>
            <person name="Chaudhuri R.R."/>
            <person name="La Ragione R."/>
            <person name="Hildebrand F."/>
            <person name="Pallen M.J."/>
        </authorList>
    </citation>
    <scope>NUCLEOTIDE SEQUENCE</scope>
    <source>
        <strain evidence="9">ChiSxjej1B13-7958</strain>
    </source>
</reference>
<dbReference type="CDD" id="cd09019">
    <property type="entry name" value="galactose_mutarotase_like"/>
    <property type="match status" value="1"/>
</dbReference>
<proteinExistence type="inferred from homology"/>
<dbReference type="Pfam" id="PF01263">
    <property type="entry name" value="Aldose_epim"/>
    <property type="match status" value="1"/>
</dbReference>
<protein>
    <recommendedName>
        <fullName evidence="5">Aldose 1-epimerase</fullName>
        <ecNumber evidence="5">5.1.3.3</ecNumber>
    </recommendedName>
</protein>
<dbReference type="PANTHER" id="PTHR10091:SF0">
    <property type="entry name" value="GALACTOSE MUTAROTASE"/>
    <property type="match status" value="1"/>
</dbReference>
<evidence type="ECO:0000313" key="9">
    <source>
        <dbReference type="EMBL" id="HIR46490.1"/>
    </source>
</evidence>
<name>A0A9D1AM00_9FIRM</name>
<keyword evidence="4 5" id="KW-0119">Carbohydrate metabolism</keyword>
<evidence type="ECO:0000256" key="4">
    <source>
        <dbReference type="ARBA" id="ARBA00023277"/>
    </source>
</evidence>
<dbReference type="GO" id="GO:0005737">
    <property type="term" value="C:cytoplasm"/>
    <property type="evidence" value="ECO:0007669"/>
    <property type="project" value="TreeGrafter"/>
</dbReference>
<comment type="similarity">
    <text evidence="2 5">Belongs to the aldose epimerase family.</text>
</comment>
<evidence type="ECO:0000256" key="2">
    <source>
        <dbReference type="ARBA" id="ARBA00006206"/>
    </source>
</evidence>
<dbReference type="AlphaFoldDB" id="A0A9D1AM00"/>
<dbReference type="InterPro" id="IPR015443">
    <property type="entry name" value="Aldose_1-epimerase"/>
</dbReference>
<dbReference type="Proteomes" id="UP000824242">
    <property type="component" value="Unassembled WGS sequence"/>
</dbReference>
<evidence type="ECO:0000256" key="8">
    <source>
        <dbReference type="PIRSR" id="PIRSR005096-3"/>
    </source>
</evidence>
<evidence type="ECO:0000313" key="10">
    <source>
        <dbReference type="Proteomes" id="UP000824242"/>
    </source>
</evidence>
<reference evidence="9" key="1">
    <citation type="submission" date="2020-10" db="EMBL/GenBank/DDBJ databases">
        <authorList>
            <person name="Gilroy R."/>
        </authorList>
    </citation>
    <scope>NUCLEOTIDE SEQUENCE</scope>
    <source>
        <strain evidence="9">ChiSxjej1B13-7958</strain>
    </source>
</reference>
<evidence type="ECO:0000256" key="5">
    <source>
        <dbReference type="PIRNR" id="PIRNR005096"/>
    </source>
</evidence>
<comment type="caution">
    <text evidence="9">The sequence shown here is derived from an EMBL/GenBank/DDBJ whole genome shotgun (WGS) entry which is preliminary data.</text>
</comment>
<dbReference type="InterPro" id="IPR008183">
    <property type="entry name" value="Aldose_1/G6P_1-epimerase"/>
</dbReference>
<dbReference type="GO" id="GO:0004034">
    <property type="term" value="F:aldose 1-epimerase activity"/>
    <property type="evidence" value="ECO:0007669"/>
    <property type="project" value="UniProtKB-EC"/>
</dbReference>
<feature type="binding site" evidence="8">
    <location>
        <begin position="80"/>
        <end position="81"/>
    </location>
    <ligand>
        <name>beta-D-galactose</name>
        <dbReference type="ChEBI" id="CHEBI:27667"/>
    </ligand>
</feature>
<dbReference type="PANTHER" id="PTHR10091">
    <property type="entry name" value="ALDOSE-1-EPIMERASE"/>
    <property type="match status" value="1"/>
</dbReference>
<evidence type="ECO:0000256" key="6">
    <source>
        <dbReference type="PIRSR" id="PIRSR005096-1"/>
    </source>
</evidence>
<dbReference type="NCBIfam" id="NF008277">
    <property type="entry name" value="PRK11055.1"/>
    <property type="match status" value="1"/>
</dbReference>
<gene>
    <name evidence="9" type="ORF">IAB89_02355</name>
</gene>
<dbReference type="InterPro" id="IPR011013">
    <property type="entry name" value="Gal_mutarotase_sf_dom"/>
</dbReference>
<feature type="active site" description="Proton acceptor" evidence="6">
    <location>
        <position position="314"/>
    </location>
</feature>
<dbReference type="PIRSF" id="PIRSF005096">
    <property type="entry name" value="GALM"/>
    <property type="match status" value="1"/>
</dbReference>